<dbReference type="STRING" id="1670800.BSQ44_11685"/>
<proteinExistence type="predicted"/>
<dbReference type="PANTHER" id="PTHR43080:SF2">
    <property type="entry name" value="CBS DOMAIN-CONTAINING PROTEIN"/>
    <property type="match status" value="1"/>
</dbReference>
<dbReference type="AlphaFoldDB" id="A0A1L3SRC0"/>
<dbReference type="EMBL" id="CP018171">
    <property type="protein sequence ID" value="APH71949.1"/>
    <property type="molecule type" value="Genomic_DNA"/>
</dbReference>
<dbReference type="PROSITE" id="PS51371">
    <property type="entry name" value="CBS"/>
    <property type="match status" value="2"/>
</dbReference>
<evidence type="ECO:0000259" key="3">
    <source>
        <dbReference type="PROSITE" id="PS51371"/>
    </source>
</evidence>
<dbReference type="KEGG" id="meso:BSQ44_11685"/>
<dbReference type="InterPro" id="IPR000644">
    <property type="entry name" value="CBS_dom"/>
</dbReference>
<evidence type="ECO:0000256" key="1">
    <source>
        <dbReference type="ARBA" id="ARBA00023122"/>
    </source>
</evidence>
<dbReference type="RefSeq" id="WP_072604259.1">
    <property type="nucleotide sequence ID" value="NZ_CP018171.1"/>
</dbReference>
<evidence type="ECO:0000256" key="2">
    <source>
        <dbReference type="PROSITE-ProRule" id="PRU00703"/>
    </source>
</evidence>
<dbReference type="InterPro" id="IPR044725">
    <property type="entry name" value="CBSX3_CBS_dom"/>
</dbReference>
<evidence type="ECO:0000313" key="5">
    <source>
        <dbReference type="Proteomes" id="UP000182840"/>
    </source>
</evidence>
<evidence type="ECO:0000313" key="4">
    <source>
        <dbReference type="EMBL" id="APH71949.1"/>
    </source>
</evidence>
<name>A0A1L3SRC0_9HYPH</name>
<gene>
    <name evidence="4" type="ORF">BSQ44_11685</name>
</gene>
<dbReference type="CDD" id="cd04623">
    <property type="entry name" value="CBS_pair_bac_euk"/>
    <property type="match status" value="1"/>
</dbReference>
<feature type="domain" description="CBS" evidence="3">
    <location>
        <begin position="8"/>
        <end position="66"/>
    </location>
</feature>
<keyword evidence="5" id="KW-1185">Reference proteome</keyword>
<dbReference type="OrthoDB" id="9807125at2"/>
<protein>
    <submittedName>
        <fullName evidence="4">Inosine-5-monophosphate dehydrogenase</fullName>
    </submittedName>
</protein>
<organism evidence="4 5">
    <name type="scientific">Aquibium oceanicum</name>
    <dbReference type="NCBI Taxonomy" id="1670800"/>
    <lineage>
        <taxon>Bacteria</taxon>
        <taxon>Pseudomonadati</taxon>
        <taxon>Pseudomonadota</taxon>
        <taxon>Alphaproteobacteria</taxon>
        <taxon>Hyphomicrobiales</taxon>
        <taxon>Phyllobacteriaceae</taxon>
        <taxon>Aquibium</taxon>
    </lineage>
</organism>
<feature type="domain" description="CBS" evidence="3">
    <location>
        <begin position="76"/>
        <end position="133"/>
    </location>
</feature>
<sequence length="143" mass="15489">MLVKNILAEKGSEVVTIAPDSSLAEAVSLLADKRIGAVVVTKGEGRIAGILSERDIVRMLGAEGPSMLQKPLSSAMTSKVKVCHEDNTINQVMEIMTAGRFRHLPVERDGKLVGIISIGDVVKKRIEEVEHEAQEIRNYIATA</sequence>
<accession>A0A1L3SRC0</accession>
<dbReference type="InterPro" id="IPR046342">
    <property type="entry name" value="CBS_dom_sf"/>
</dbReference>
<dbReference type="InterPro" id="IPR051257">
    <property type="entry name" value="Diverse_CBS-Domain"/>
</dbReference>
<dbReference type="Pfam" id="PF00571">
    <property type="entry name" value="CBS"/>
    <property type="match status" value="2"/>
</dbReference>
<dbReference type="PANTHER" id="PTHR43080">
    <property type="entry name" value="CBS DOMAIN-CONTAINING PROTEIN CBSX3, MITOCHONDRIAL"/>
    <property type="match status" value="1"/>
</dbReference>
<keyword evidence="1 2" id="KW-0129">CBS domain</keyword>
<dbReference type="Gene3D" id="3.10.580.10">
    <property type="entry name" value="CBS-domain"/>
    <property type="match status" value="1"/>
</dbReference>
<dbReference type="SMART" id="SM00116">
    <property type="entry name" value="CBS"/>
    <property type="match status" value="2"/>
</dbReference>
<dbReference type="Proteomes" id="UP000182840">
    <property type="component" value="Chromosome"/>
</dbReference>
<reference evidence="5" key="1">
    <citation type="submission" date="2016-11" db="EMBL/GenBank/DDBJ databases">
        <title>Mesorhizobium oceanicum sp. nov., isolated from deep seawater in South China Sea.</title>
        <authorList>
            <person name="Fu G.-Y."/>
        </authorList>
    </citation>
    <scope>NUCLEOTIDE SEQUENCE [LARGE SCALE GENOMIC DNA]</scope>
    <source>
        <strain evidence="5">B7</strain>
    </source>
</reference>
<dbReference type="SUPFAM" id="SSF54631">
    <property type="entry name" value="CBS-domain pair"/>
    <property type="match status" value="1"/>
</dbReference>